<dbReference type="Proteomes" id="UP000664521">
    <property type="component" value="Unassembled WGS sequence"/>
</dbReference>
<dbReference type="OrthoDB" id="3596604at2759"/>
<evidence type="ECO:0000313" key="3">
    <source>
        <dbReference type="Proteomes" id="UP000664521"/>
    </source>
</evidence>
<dbReference type="AlphaFoldDB" id="A0A8H3IED3"/>
<sequence length="577" mass="63397">MAITNPYALLKGGAQFGSGPEAAKDEKAPSQTSNSRVFKPIQQTWKLLWQQAVRLVFTVALLVGLILALKIYEDKGTVAHDGKISFNVVITVLGLALGLNFLEAFKDMAKVLRWRVLANGHHTVREADLILGGESLMKLISLMWESRRPLTLFVCTAWIALNLLAQASVAMIGLTYSMDGGTDASTITIRNGMVNVSKIDCYYAENICGNRPDAPPEITQNQAHTYGELTRGQRRCPYRSDEDIYGSPQNCTYFYNNATQEFAYRYAEYNPHDRARAYPYLTKRIVRASAGNCYQYNFDSSYFIDSNDGKQETFVFLYSNETFNGSIAIPRPVTAFDSSTYVYNGVLPPQNATVQSCGPRCIQLYAFRSYGTITKRKDIFFQCSITVSNVSNADQDEQKLPDDNARLAAASIALSGRSYWETQGLSAEEVGSRMSEFAIGSITAMSVFNPQIQIPGNLPRLGYHLSIEWQYVIALAACIAGVHCLLVALILWISRPIVVTDDSNLAVARLLKGLVSPLGHGGGLLGGQEIAEAVQKGGEKVSYGISEGADGVILEVGPGLEVRKRLPGRKFPAGQYE</sequence>
<comment type="caution">
    <text evidence="2">The sequence shown here is derived from an EMBL/GenBank/DDBJ whole genome shotgun (WGS) entry which is preliminary data.</text>
</comment>
<feature type="transmembrane region" description="Helical" evidence="1">
    <location>
        <begin position="52"/>
        <end position="72"/>
    </location>
</feature>
<proteinExistence type="predicted"/>
<gene>
    <name evidence="2" type="ORF">HETSPECPRED_001213</name>
</gene>
<protein>
    <submittedName>
        <fullName evidence="2">Uncharacterized protein</fullName>
    </submittedName>
</protein>
<evidence type="ECO:0000313" key="2">
    <source>
        <dbReference type="EMBL" id="CAF9912830.1"/>
    </source>
</evidence>
<feature type="transmembrane region" description="Helical" evidence="1">
    <location>
        <begin position="84"/>
        <end position="105"/>
    </location>
</feature>
<accession>A0A8H3IED3</accession>
<keyword evidence="3" id="KW-1185">Reference proteome</keyword>
<feature type="transmembrane region" description="Helical" evidence="1">
    <location>
        <begin position="469"/>
        <end position="493"/>
    </location>
</feature>
<feature type="transmembrane region" description="Helical" evidence="1">
    <location>
        <begin position="150"/>
        <end position="176"/>
    </location>
</feature>
<evidence type="ECO:0000256" key="1">
    <source>
        <dbReference type="SAM" id="Phobius"/>
    </source>
</evidence>
<keyword evidence="1" id="KW-1133">Transmembrane helix</keyword>
<name>A0A8H3IED3_9LECA</name>
<reference evidence="2" key="1">
    <citation type="submission" date="2021-03" db="EMBL/GenBank/DDBJ databases">
        <authorList>
            <person name="Tagirdzhanova G."/>
        </authorList>
    </citation>
    <scope>NUCLEOTIDE SEQUENCE</scope>
</reference>
<keyword evidence="1" id="KW-0812">Transmembrane</keyword>
<dbReference type="EMBL" id="CAJPDS010000012">
    <property type="protein sequence ID" value="CAF9912830.1"/>
    <property type="molecule type" value="Genomic_DNA"/>
</dbReference>
<keyword evidence="1" id="KW-0472">Membrane</keyword>
<organism evidence="2 3">
    <name type="scientific">Heterodermia speciosa</name>
    <dbReference type="NCBI Taxonomy" id="116794"/>
    <lineage>
        <taxon>Eukaryota</taxon>
        <taxon>Fungi</taxon>
        <taxon>Dikarya</taxon>
        <taxon>Ascomycota</taxon>
        <taxon>Pezizomycotina</taxon>
        <taxon>Lecanoromycetes</taxon>
        <taxon>OSLEUM clade</taxon>
        <taxon>Lecanoromycetidae</taxon>
        <taxon>Caliciales</taxon>
        <taxon>Physciaceae</taxon>
        <taxon>Heterodermia</taxon>
    </lineage>
</organism>